<dbReference type="PANTHER" id="PTHR30273">
    <property type="entry name" value="PERIPLASMIC SIGNAL SENSOR AND SIGMA FACTOR ACTIVATOR FECR-RELATED"/>
    <property type="match status" value="1"/>
</dbReference>
<dbReference type="InterPro" id="IPR012373">
    <property type="entry name" value="Ferrdict_sens_TM"/>
</dbReference>
<dbReference type="PIRSF" id="PIRSF018266">
    <property type="entry name" value="FecR"/>
    <property type="match status" value="1"/>
</dbReference>
<dbReference type="Pfam" id="PF04773">
    <property type="entry name" value="FecR"/>
    <property type="match status" value="1"/>
</dbReference>
<dbReference type="Gene3D" id="3.55.50.30">
    <property type="match status" value="1"/>
</dbReference>
<gene>
    <name evidence="4" type="ORF">MM213_18970</name>
</gene>
<evidence type="ECO:0000259" key="3">
    <source>
        <dbReference type="Pfam" id="PF16344"/>
    </source>
</evidence>
<protein>
    <submittedName>
        <fullName evidence="4">FecR domain-containing protein</fullName>
    </submittedName>
</protein>
<accession>A0ABS9VGM5</accession>
<keyword evidence="1" id="KW-1133">Transmembrane helix</keyword>
<dbReference type="RefSeq" id="WP_241414468.1">
    <property type="nucleotide sequence ID" value="NZ_JAKZGO010000025.1"/>
</dbReference>
<evidence type="ECO:0000256" key="1">
    <source>
        <dbReference type="SAM" id="Phobius"/>
    </source>
</evidence>
<evidence type="ECO:0000313" key="5">
    <source>
        <dbReference type="Proteomes" id="UP001165430"/>
    </source>
</evidence>
<feature type="domain" description="Protein FecR C-terminal" evidence="3">
    <location>
        <begin position="270"/>
        <end position="338"/>
    </location>
</feature>
<dbReference type="InterPro" id="IPR032508">
    <property type="entry name" value="FecR_C"/>
</dbReference>
<dbReference type="InterPro" id="IPR006860">
    <property type="entry name" value="FecR"/>
</dbReference>
<keyword evidence="1" id="KW-0812">Transmembrane</keyword>
<reference evidence="4" key="1">
    <citation type="submission" date="2022-03" db="EMBL/GenBank/DDBJ databases">
        <title>De novo assembled genomes of Belliella spp. (Cyclobacteriaceae) strains.</title>
        <authorList>
            <person name="Szabo A."/>
            <person name="Korponai K."/>
            <person name="Felfoldi T."/>
        </authorList>
    </citation>
    <scope>NUCLEOTIDE SEQUENCE</scope>
    <source>
        <strain evidence="4">DSM 111903</strain>
    </source>
</reference>
<evidence type="ECO:0000259" key="2">
    <source>
        <dbReference type="Pfam" id="PF04773"/>
    </source>
</evidence>
<dbReference type="Pfam" id="PF16344">
    <property type="entry name" value="FecR_C"/>
    <property type="match status" value="1"/>
</dbReference>
<sequence>MYTKESFLMNPEFVKWVKSPNEELEIYWKNWLESNPEALPAFKEARELISGLKFEDKIPNEALKKDILTKILKETAIHDADLVEKKSIFRWFNLKQFSRVAAIFIFAVLISWSFYSWNYSLPEAKEILFIEKKAGVGEKLSFTLPDGTRVWLNTNSKLIFPEIFSDTTRVVELIGEGFFDVAKDEEKPFKVISKNSITTALGTSFNINTKEEGYVKISLLTGKVEVDDLKIEIEKMILYPSEEIIINWVDNIYEVKNFDSLAVLSWKEGRLIFYNNSLEEVKEKLEEWYGVNIKLINSTGVVWGFSGEYQNQSLEVVLKSMSYVEHFDFKIKDKQVEIKF</sequence>
<evidence type="ECO:0000313" key="4">
    <source>
        <dbReference type="EMBL" id="MCH7415592.1"/>
    </source>
</evidence>
<dbReference type="PANTHER" id="PTHR30273:SF2">
    <property type="entry name" value="PROTEIN FECR"/>
    <property type="match status" value="1"/>
</dbReference>
<feature type="domain" description="FecR protein" evidence="2">
    <location>
        <begin position="134"/>
        <end position="225"/>
    </location>
</feature>
<organism evidence="4 5">
    <name type="scientific">Belliella alkalica</name>
    <dbReference type="NCBI Taxonomy" id="1730871"/>
    <lineage>
        <taxon>Bacteria</taxon>
        <taxon>Pseudomonadati</taxon>
        <taxon>Bacteroidota</taxon>
        <taxon>Cytophagia</taxon>
        <taxon>Cytophagales</taxon>
        <taxon>Cyclobacteriaceae</taxon>
        <taxon>Belliella</taxon>
    </lineage>
</organism>
<name>A0ABS9VGM5_9BACT</name>
<proteinExistence type="predicted"/>
<dbReference type="EMBL" id="JAKZGO010000025">
    <property type="protein sequence ID" value="MCH7415592.1"/>
    <property type="molecule type" value="Genomic_DNA"/>
</dbReference>
<keyword evidence="1" id="KW-0472">Membrane</keyword>
<keyword evidence="5" id="KW-1185">Reference proteome</keyword>
<dbReference type="Proteomes" id="UP001165430">
    <property type="component" value="Unassembled WGS sequence"/>
</dbReference>
<dbReference type="Gene3D" id="2.60.120.1440">
    <property type="match status" value="1"/>
</dbReference>
<feature type="transmembrane region" description="Helical" evidence="1">
    <location>
        <begin position="97"/>
        <end position="117"/>
    </location>
</feature>
<comment type="caution">
    <text evidence="4">The sequence shown here is derived from an EMBL/GenBank/DDBJ whole genome shotgun (WGS) entry which is preliminary data.</text>
</comment>